<feature type="domain" description="Arginine decarboxylase C-terminal helical" evidence="19">
    <location>
        <begin position="607"/>
        <end position="660"/>
    </location>
</feature>
<evidence type="ECO:0000256" key="1">
    <source>
        <dbReference type="ARBA" id="ARBA00001933"/>
    </source>
</evidence>
<gene>
    <name evidence="20" type="primary">speA</name>
    <name evidence="20" type="ordered locus">SPO0602</name>
</gene>
<dbReference type="HOGENOM" id="CLU_027243_1_0_5"/>
<dbReference type="EMBL" id="CP000031">
    <property type="protein sequence ID" value="AAV93917.1"/>
    <property type="molecule type" value="Genomic_DNA"/>
</dbReference>
<dbReference type="Pfam" id="PF02784">
    <property type="entry name" value="Orn_Arg_deC_N"/>
    <property type="match status" value="1"/>
</dbReference>
<dbReference type="NCBIfam" id="NF003763">
    <property type="entry name" value="PRK05354.1"/>
    <property type="match status" value="1"/>
</dbReference>
<dbReference type="InterPro" id="IPR009006">
    <property type="entry name" value="Ala_racemase/Decarboxylase_C"/>
</dbReference>
<evidence type="ECO:0000256" key="4">
    <source>
        <dbReference type="ARBA" id="ARBA00008357"/>
    </source>
</evidence>
<protein>
    <recommendedName>
        <fullName evidence="5 13">Arginine decarboxylase</fullName>
        <ecNumber evidence="5 13">4.1.1.19</ecNumber>
    </recommendedName>
</protein>
<evidence type="ECO:0000256" key="13">
    <source>
        <dbReference type="NCBIfam" id="TIGR01273"/>
    </source>
</evidence>
<keyword evidence="11" id="KW-0620">Polyamine biosynthesis</keyword>
<dbReference type="InterPro" id="IPR002985">
    <property type="entry name" value="Arg_decrbxlase"/>
</dbReference>
<keyword evidence="9 14" id="KW-0663">Pyridoxal phosphate</keyword>
<evidence type="ECO:0000256" key="2">
    <source>
        <dbReference type="ARBA" id="ARBA00001946"/>
    </source>
</evidence>
<evidence type="ECO:0000256" key="7">
    <source>
        <dbReference type="ARBA" id="ARBA00022793"/>
    </source>
</evidence>
<evidence type="ECO:0000259" key="18">
    <source>
        <dbReference type="Pfam" id="PF17810"/>
    </source>
</evidence>
<feature type="region of interest" description="Disordered" evidence="16">
    <location>
        <begin position="1"/>
        <end position="37"/>
    </location>
</feature>
<dbReference type="Gene3D" id="1.10.287.3440">
    <property type="match status" value="1"/>
</dbReference>
<evidence type="ECO:0000256" key="16">
    <source>
        <dbReference type="SAM" id="MobiDB-lite"/>
    </source>
</evidence>
<sequence>MSAPQVWPWTNQTPPLKGDPTPEPKPQERPTRLKHPLDAPHSVYGVDKWGKGLIVVTEEGEIGLKNPLRPEADAVSLPGILHDLEQRGIRAPMILRISSYLENEICHINDSFADAIARSGYKGAYRGVFPIKVNQQAQVIDRIVEFGHRYSYGLEAGSKPELVIALAHKLATDALIVCNGVKDAEFVRLAILSRKLGFNTVIVLESPKEADTVIAVYEELGIEPLLGVRVKLTNQISGKWEESSGDRSSFGMNTDQLVRVVDKLRDAGLIHCLKLQHSHLGSQVPDVNDVRRAVGEACRYFTELSAEGVPLTHLDLGGGMGVDYTGEKRATENSINYTVEEYCANVVETVAYAMDEAGIDHPTIVTESGRAVVATSSLLVFNVLESTLYDAPTAPGTEPDDHHLVSDLAAVNGYLTPARLQECWNDATFYRNELRALFRRGYVDLRQMARAERIYLSLMARIKTMVAEVEAETDLDAQMEKIADIYHCNFSLFQSLPDVWAIDQLHPIVPLQMLNEAPDRRAVLSDITCDSDGKVDRFILADGVSPSLPVHSLPEDQDYYLGVFFVGAYQETLGDLHNLFGDTNVVTIDLRADGGFDLLHEQEGDTISEVLSYVEYDPADCVAAFRKLVDGAISNGCLKASERKLIIGAYRDSINGYTYYE</sequence>
<dbReference type="PANTHER" id="PTHR43295:SF9">
    <property type="entry name" value="BIOSYNTHETIC ARGININE DECARBOXYLASE"/>
    <property type="match status" value="1"/>
</dbReference>
<dbReference type="AlphaFoldDB" id="Q5LVU3"/>
<dbReference type="InterPro" id="IPR040634">
    <property type="entry name" value="Arg_decarb_HB"/>
</dbReference>
<dbReference type="GO" id="GO:0006527">
    <property type="term" value="P:L-arginine catabolic process"/>
    <property type="evidence" value="ECO:0007669"/>
    <property type="project" value="InterPro"/>
</dbReference>
<reference evidence="20 21" key="2">
    <citation type="journal article" date="2014" name="Stand. Genomic Sci.">
        <title>An updated genome annotation for the model marine bacterium Ruegeria pomeroyi DSS-3.</title>
        <authorList>
            <person name="Rivers A.R."/>
            <person name="Smith C.B."/>
            <person name="Moran M.A."/>
        </authorList>
    </citation>
    <scope>GENOME REANNOTATION</scope>
    <source>
        <strain evidence="21">ATCC 700808 / DSM 15171 / DSS-3</strain>
    </source>
</reference>
<evidence type="ECO:0000313" key="21">
    <source>
        <dbReference type="Proteomes" id="UP000001023"/>
    </source>
</evidence>
<dbReference type="GO" id="GO:0008792">
    <property type="term" value="F:arginine decarboxylase activity"/>
    <property type="evidence" value="ECO:0007669"/>
    <property type="project" value="UniProtKB-UniRule"/>
</dbReference>
<evidence type="ECO:0000256" key="11">
    <source>
        <dbReference type="ARBA" id="ARBA00023115"/>
    </source>
</evidence>
<dbReference type="PRINTS" id="PR01179">
    <property type="entry name" value="ODADCRBXLASE"/>
</dbReference>
<dbReference type="DNASU" id="3193886"/>
<keyword evidence="10" id="KW-0745">Spermidine biosynthesis</keyword>
<evidence type="ECO:0000256" key="14">
    <source>
        <dbReference type="PIRSR" id="PIRSR001336-50"/>
    </source>
</evidence>
<keyword evidence="12 20" id="KW-0456">Lyase</keyword>
<dbReference type="Proteomes" id="UP000001023">
    <property type="component" value="Chromosome"/>
</dbReference>
<feature type="modified residue" description="N6-(pyridoxal phosphate)lysine" evidence="14">
    <location>
        <position position="132"/>
    </location>
</feature>
<comment type="cofactor">
    <cofactor evidence="1 14">
        <name>pyridoxal 5'-phosphate</name>
        <dbReference type="ChEBI" id="CHEBI:597326"/>
    </cofactor>
</comment>
<keyword evidence="6" id="KW-0479">Metal-binding</keyword>
<dbReference type="Gene3D" id="3.20.20.10">
    <property type="entry name" value="Alanine racemase"/>
    <property type="match status" value="1"/>
</dbReference>
<dbReference type="EC" id="4.1.1.19" evidence="5 13"/>
<evidence type="ECO:0000256" key="10">
    <source>
        <dbReference type="ARBA" id="ARBA00023066"/>
    </source>
</evidence>
<dbReference type="STRING" id="246200.SPO0602"/>
<dbReference type="GO" id="GO:0008295">
    <property type="term" value="P:spermidine biosynthetic process"/>
    <property type="evidence" value="ECO:0007669"/>
    <property type="project" value="UniProtKB-UniRule"/>
</dbReference>
<evidence type="ECO:0000256" key="12">
    <source>
        <dbReference type="ARBA" id="ARBA00023239"/>
    </source>
</evidence>
<name>Q5LVU3_RUEPO</name>
<dbReference type="InterPro" id="IPR022644">
    <property type="entry name" value="De-COase2_N"/>
</dbReference>
<evidence type="ECO:0000313" key="20">
    <source>
        <dbReference type="EMBL" id="AAV93917.1"/>
    </source>
</evidence>
<comment type="similarity">
    <text evidence="4">Belongs to the Orn/Lys/Arg decarboxylase class-II family. SpeA subfamily.</text>
</comment>
<accession>Q5LVU3</accession>
<keyword evidence="8" id="KW-0460">Magnesium</keyword>
<dbReference type="SUPFAM" id="SSF50621">
    <property type="entry name" value="Alanine racemase C-terminal domain-like"/>
    <property type="match status" value="1"/>
</dbReference>
<feature type="compositionally biased region" description="Basic and acidic residues" evidence="16">
    <location>
        <begin position="20"/>
        <end position="37"/>
    </location>
</feature>
<evidence type="ECO:0000256" key="6">
    <source>
        <dbReference type="ARBA" id="ARBA00022723"/>
    </source>
</evidence>
<dbReference type="InterPro" id="IPR041128">
    <property type="entry name" value="Arg_decarbox_C"/>
</dbReference>
<dbReference type="PANTHER" id="PTHR43295">
    <property type="entry name" value="ARGININE DECARBOXYLASE"/>
    <property type="match status" value="1"/>
</dbReference>
<dbReference type="Gene3D" id="1.20.58.930">
    <property type="match status" value="1"/>
</dbReference>
<dbReference type="eggNOG" id="COG1166">
    <property type="taxonomic scope" value="Bacteria"/>
</dbReference>
<reference evidence="20 21" key="1">
    <citation type="journal article" date="2004" name="Nature">
        <title>Genome sequence of Silicibacter pomeroyi reveals adaptations to the marine environment.</title>
        <authorList>
            <person name="Moran M.A."/>
            <person name="Buchan A."/>
            <person name="Gonzalez J.M."/>
            <person name="Heidelberg J.F."/>
            <person name="Whitman W.B."/>
            <person name="Kiene R.P."/>
            <person name="Henriksen J.R."/>
            <person name="King G.M."/>
            <person name="Belas R."/>
            <person name="Fuqua C."/>
            <person name="Brinkac L."/>
            <person name="Lewis M."/>
            <person name="Johri S."/>
            <person name="Weaver B."/>
            <person name="Pai G."/>
            <person name="Eisen J.A."/>
            <person name="Rahe E."/>
            <person name="Sheldon W.M."/>
            <person name="Ye W."/>
            <person name="Miller T.R."/>
            <person name="Carlton J."/>
            <person name="Rasko D.A."/>
            <person name="Paulsen I.T."/>
            <person name="Ren Q."/>
            <person name="Daugherty S.C."/>
            <person name="Deboy R.T."/>
            <person name="Dodson R.J."/>
            <person name="Durkin A.S."/>
            <person name="Madupu R."/>
            <person name="Nelson W.C."/>
            <person name="Sullivan S.A."/>
            <person name="Rosovitz M.J."/>
            <person name="Haft D.H."/>
            <person name="Selengut J."/>
            <person name="Ward N."/>
        </authorList>
    </citation>
    <scope>NUCLEOTIDE SEQUENCE [LARGE SCALE GENOMIC DNA]</scope>
    <source>
        <strain evidence="21">ATCC 700808 / DSM 15171 / DSS-3</strain>
    </source>
</reference>
<dbReference type="PROSITE" id="PS00878">
    <property type="entry name" value="ODR_DC_2_1"/>
    <property type="match status" value="1"/>
</dbReference>
<comment type="cofactor">
    <cofactor evidence="2">
        <name>Mg(2+)</name>
        <dbReference type="ChEBI" id="CHEBI:18420"/>
    </cofactor>
</comment>
<dbReference type="PIRSF" id="PIRSF001336">
    <property type="entry name" value="Arg_decrbxlase"/>
    <property type="match status" value="1"/>
</dbReference>
<dbReference type="Pfam" id="PF17944">
    <property type="entry name" value="Arg_decarbox_C"/>
    <property type="match status" value="1"/>
</dbReference>
<dbReference type="GO" id="GO:0046872">
    <property type="term" value="F:metal ion binding"/>
    <property type="evidence" value="ECO:0007669"/>
    <property type="project" value="UniProtKB-KW"/>
</dbReference>
<feature type="domain" description="Orn/DAP/Arg decarboxylase 2 N-terminal" evidence="17">
    <location>
        <begin position="125"/>
        <end position="374"/>
    </location>
</feature>
<dbReference type="InterPro" id="IPR029066">
    <property type="entry name" value="PLP-binding_barrel"/>
</dbReference>
<proteinExistence type="inferred from homology"/>
<feature type="domain" description="Arginine decarboxylase helical bundle" evidence="18">
    <location>
        <begin position="399"/>
        <end position="470"/>
    </location>
</feature>
<dbReference type="PaxDb" id="246200-SPO0602"/>
<dbReference type="KEGG" id="sil:SPO0602"/>
<evidence type="ECO:0000256" key="9">
    <source>
        <dbReference type="ARBA" id="ARBA00022898"/>
    </source>
</evidence>
<keyword evidence="7" id="KW-0210">Decarboxylase</keyword>
<dbReference type="NCBIfam" id="TIGR01273">
    <property type="entry name" value="speA"/>
    <property type="match status" value="1"/>
</dbReference>
<dbReference type="CDD" id="cd06830">
    <property type="entry name" value="PLPDE_III_ADC"/>
    <property type="match status" value="1"/>
</dbReference>
<comment type="function">
    <text evidence="3">Catalyzes the biosynthesis of agmatine from arginine.</text>
</comment>
<evidence type="ECO:0000256" key="5">
    <source>
        <dbReference type="ARBA" id="ARBA00012426"/>
    </source>
</evidence>
<dbReference type="PRINTS" id="PR01180">
    <property type="entry name" value="ARGDCRBXLASE"/>
</dbReference>
<evidence type="ECO:0000256" key="15">
    <source>
        <dbReference type="PIRSR" id="PIRSR600183-50"/>
    </source>
</evidence>
<feature type="active site" description="Proton donor" evidence="15">
    <location>
        <position position="529"/>
    </location>
</feature>
<evidence type="ECO:0000256" key="8">
    <source>
        <dbReference type="ARBA" id="ARBA00022842"/>
    </source>
</evidence>
<dbReference type="InterPro" id="IPR000183">
    <property type="entry name" value="Orn/DAP/Arg_de-COase"/>
</dbReference>
<dbReference type="InterPro" id="IPR022653">
    <property type="entry name" value="De-COase2_pyr-phos_BS"/>
</dbReference>
<evidence type="ECO:0000259" key="17">
    <source>
        <dbReference type="Pfam" id="PF02784"/>
    </source>
</evidence>
<evidence type="ECO:0000256" key="3">
    <source>
        <dbReference type="ARBA" id="ARBA00002257"/>
    </source>
</evidence>
<evidence type="ECO:0000259" key="19">
    <source>
        <dbReference type="Pfam" id="PF17944"/>
    </source>
</evidence>
<dbReference type="Gene3D" id="2.40.37.10">
    <property type="entry name" value="Lyase, Ornithine Decarboxylase, Chain A, domain 1"/>
    <property type="match status" value="1"/>
</dbReference>
<keyword evidence="21" id="KW-1185">Reference proteome</keyword>
<dbReference type="SUPFAM" id="SSF51419">
    <property type="entry name" value="PLP-binding barrel"/>
    <property type="match status" value="1"/>
</dbReference>
<organism evidence="20 21">
    <name type="scientific">Ruegeria pomeroyi (strain ATCC 700808 / DSM 15171 / DSS-3)</name>
    <name type="common">Silicibacter pomeroyi</name>
    <dbReference type="NCBI Taxonomy" id="246200"/>
    <lineage>
        <taxon>Bacteria</taxon>
        <taxon>Pseudomonadati</taxon>
        <taxon>Pseudomonadota</taxon>
        <taxon>Alphaproteobacteria</taxon>
        <taxon>Rhodobacterales</taxon>
        <taxon>Roseobacteraceae</taxon>
        <taxon>Ruegeria</taxon>
    </lineage>
</organism>
<dbReference type="Pfam" id="PF17810">
    <property type="entry name" value="Arg_decarb_HB"/>
    <property type="match status" value="1"/>
</dbReference>